<organism evidence="2">
    <name type="scientific">freshwater metagenome</name>
    <dbReference type="NCBI Taxonomy" id="449393"/>
    <lineage>
        <taxon>unclassified sequences</taxon>
        <taxon>metagenomes</taxon>
        <taxon>ecological metagenomes</taxon>
    </lineage>
</organism>
<dbReference type="FunFam" id="3.30.420.10:FF:000045">
    <property type="entry name" value="3'-5' exonuclease DinG"/>
    <property type="match status" value="1"/>
</dbReference>
<name>A0A6J7KC01_9ZZZZ</name>
<dbReference type="GO" id="GO:0005829">
    <property type="term" value="C:cytosol"/>
    <property type="evidence" value="ECO:0007669"/>
    <property type="project" value="TreeGrafter"/>
</dbReference>
<dbReference type="NCBIfam" id="TIGR00573">
    <property type="entry name" value="dnaq"/>
    <property type="match status" value="1"/>
</dbReference>
<dbReference type="SMART" id="SM00479">
    <property type="entry name" value="EXOIII"/>
    <property type="match status" value="1"/>
</dbReference>
<dbReference type="CDD" id="cd06127">
    <property type="entry name" value="DEDDh"/>
    <property type="match status" value="1"/>
</dbReference>
<evidence type="ECO:0000313" key="2">
    <source>
        <dbReference type="EMBL" id="CAB4952861.1"/>
    </source>
</evidence>
<dbReference type="PANTHER" id="PTHR30231:SF41">
    <property type="entry name" value="DNA POLYMERASE III SUBUNIT EPSILON"/>
    <property type="match status" value="1"/>
</dbReference>
<gene>
    <name evidence="2" type="ORF">UFOPK3874_00054</name>
</gene>
<dbReference type="InterPro" id="IPR012337">
    <property type="entry name" value="RNaseH-like_sf"/>
</dbReference>
<dbReference type="GO" id="GO:0003677">
    <property type="term" value="F:DNA binding"/>
    <property type="evidence" value="ECO:0007669"/>
    <property type="project" value="InterPro"/>
</dbReference>
<dbReference type="Gene3D" id="3.30.420.10">
    <property type="entry name" value="Ribonuclease H-like superfamily/Ribonuclease H"/>
    <property type="match status" value="1"/>
</dbReference>
<dbReference type="GO" id="GO:0003887">
    <property type="term" value="F:DNA-directed DNA polymerase activity"/>
    <property type="evidence" value="ECO:0007669"/>
    <property type="project" value="InterPro"/>
</dbReference>
<dbReference type="InterPro" id="IPR006054">
    <property type="entry name" value="DnaQ"/>
</dbReference>
<dbReference type="GO" id="GO:0008408">
    <property type="term" value="F:3'-5' exonuclease activity"/>
    <property type="evidence" value="ECO:0007669"/>
    <property type="project" value="TreeGrafter"/>
</dbReference>
<protein>
    <submittedName>
        <fullName evidence="2">Unannotated protein</fullName>
    </submittedName>
</protein>
<dbReference type="Pfam" id="PF00929">
    <property type="entry name" value="RNase_T"/>
    <property type="match status" value="1"/>
</dbReference>
<dbReference type="EMBL" id="CAFBNS010000004">
    <property type="protein sequence ID" value="CAB4952861.1"/>
    <property type="molecule type" value="Genomic_DNA"/>
</dbReference>
<evidence type="ECO:0000259" key="1">
    <source>
        <dbReference type="SMART" id="SM00479"/>
    </source>
</evidence>
<proteinExistence type="predicted"/>
<feature type="domain" description="Exonuclease" evidence="1">
    <location>
        <begin position="27"/>
        <end position="199"/>
    </location>
</feature>
<accession>A0A6J7KC01</accession>
<dbReference type="AlphaFoldDB" id="A0A6J7KC01"/>
<reference evidence="2" key="1">
    <citation type="submission" date="2020-05" db="EMBL/GenBank/DDBJ databases">
        <authorList>
            <person name="Chiriac C."/>
            <person name="Salcher M."/>
            <person name="Ghai R."/>
            <person name="Kavagutti S V."/>
        </authorList>
    </citation>
    <scope>NUCLEOTIDE SEQUENCE</scope>
</reference>
<sequence>MSWRDQKIESSWQPGFDEVGLGLHETTFVIVDLETTGAAPTAGNGITEIGAVKVRGGEVVGEFSSFVDPGIPLPDFITNLTGITDAMLADAPTIHAIFGSFLEFTGSHSDVFLVAHNAPFDMGFLKAAAKTAGHVWPKYRVLDTVSLARLLVGYDEVPNYKLGTLAQFFNTQVSPNHRALDDAKATVEVLHGLIERLGSHDVTTVDNLLQFLKRVPEKKPKFN</sequence>
<dbReference type="GO" id="GO:0045004">
    <property type="term" value="P:DNA replication proofreading"/>
    <property type="evidence" value="ECO:0007669"/>
    <property type="project" value="TreeGrafter"/>
</dbReference>
<dbReference type="SUPFAM" id="SSF53098">
    <property type="entry name" value="Ribonuclease H-like"/>
    <property type="match status" value="1"/>
</dbReference>
<dbReference type="InterPro" id="IPR036397">
    <property type="entry name" value="RNaseH_sf"/>
</dbReference>
<dbReference type="PANTHER" id="PTHR30231">
    <property type="entry name" value="DNA POLYMERASE III SUBUNIT EPSILON"/>
    <property type="match status" value="1"/>
</dbReference>
<dbReference type="InterPro" id="IPR013520">
    <property type="entry name" value="Ribonucl_H"/>
</dbReference>